<keyword evidence="3" id="KW-1185">Reference proteome</keyword>
<comment type="caution">
    <text evidence="2">The sequence shown here is derived from an EMBL/GenBank/DDBJ whole genome shotgun (WGS) entry which is preliminary data.</text>
</comment>
<name>A0ABT6DEL4_9BACT</name>
<evidence type="ECO:0000256" key="1">
    <source>
        <dbReference type="SAM" id="Phobius"/>
    </source>
</evidence>
<keyword evidence="1" id="KW-1133">Transmembrane helix</keyword>
<dbReference type="EMBL" id="JANRMI010000001">
    <property type="protein sequence ID" value="MDG0815233.1"/>
    <property type="molecule type" value="Genomic_DNA"/>
</dbReference>
<proteinExistence type="predicted"/>
<organism evidence="2 3">
    <name type="scientific">Bdellovibrio svalbardensis</name>
    <dbReference type="NCBI Taxonomy" id="2972972"/>
    <lineage>
        <taxon>Bacteria</taxon>
        <taxon>Pseudomonadati</taxon>
        <taxon>Bdellovibrionota</taxon>
        <taxon>Bdellovibrionia</taxon>
        <taxon>Bdellovibrionales</taxon>
        <taxon>Pseudobdellovibrionaceae</taxon>
        <taxon>Bdellovibrio</taxon>
    </lineage>
</organism>
<gene>
    <name evidence="2" type="ORF">NWE73_02595</name>
</gene>
<dbReference type="Proteomes" id="UP001152321">
    <property type="component" value="Unassembled WGS sequence"/>
</dbReference>
<reference evidence="2" key="1">
    <citation type="submission" date="2022-08" db="EMBL/GenBank/DDBJ databases">
        <title>Novel Bdellovibrio Species Isolated from Svalbard: Designation Bdellovibrio svalbardensis.</title>
        <authorList>
            <person name="Mitchell R.J."/>
            <person name="Choi S.Y."/>
        </authorList>
    </citation>
    <scope>NUCLEOTIDE SEQUENCE</scope>
    <source>
        <strain evidence="2">PAP01</strain>
    </source>
</reference>
<dbReference type="RefSeq" id="WP_277576709.1">
    <property type="nucleotide sequence ID" value="NZ_JANRMI010000001.1"/>
</dbReference>
<feature type="transmembrane region" description="Helical" evidence="1">
    <location>
        <begin position="6"/>
        <end position="25"/>
    </location>
</feature>
<accession>A0ABT6DEL4</accession>
<evidence type="ECO:0000313" key="2">
    <source>
        <dbReference type="EMBL" id="MDG0815233.1"/>
    </source>
</evidence>
<keyword evidence="1" id="KW-0472">Membrane</keyword>
<evidence type="ECO:0008006" key="4">
    <source>
        <dbReference type="Google" id="ProtNLM"/>
    </source>
</evidence>
<protein>
    <recommendedName>
        <fullName evidence="4">SGNH/GDSL hydrolase family protein</fullName>
    </recommendedName>
</protein>
<evidence type="ECO:0000313" key="3">
    <source>
        <dbReference type="Proteomes" id="UP001152321"/>
    </source>
</evidence>
<keyword evidence="1" id="KW-0812">Transmembrane</keyword>
<sequence length="240" mass="26760">MKYFYWLGAAAVIALGIYFSTQISVKPQSLSKLELTQVAVPEDLGKLVFENLRREVKAAPVLMLGVTPNQIEDLELWRGFLEANQEQGSKYDLIVVESMLPYVEIFNNGMHLQVKDEMPRMVEGINKALAQGLRVVIIVPSIYASQLIKSNPVSRLKEEFKVDVTSMSVSKFPLTREQEASFDPACSAGGAVDPAGTSALGCMVRDIARKTYRKKFEANKYSGLLEQTGAKDYLILFNRN</sequence>